<keyword evidence="3" id="KW-0677">Repeat</keyword>
<evidence type="ECO:0000313" key="10">
    <source>
        <dbReference type="Proteomes" id="UP000198287"/>
    </source>
</evidence>
<dbReference type="GO" id="GO:0097361">
    <property type="term" value="C:cytosolic [4Fe-4S] assembly targeting complex"/>
    <property type="evidence" value="ECO:0007669"/>
    <property type="project" value="UniProtKB-UniRule"/>
</dbReference>
<evidence type="ECO:0000256" key="2">
    <source>
        <dbReference type="ARBA" id="ARBA00009340"/>
    </source>
</evidence>
<feature type="domain" description="MMS19 N-terminal" evidence="8">
    <location>
        <begin position="249"/>
        <end position="315"/>
    </location>
</feature>
<dbReference type="Pfam" id="PF12460">
    <property type="entry name" value="MMS19_C"/>
    <property type="match status" value="1"/>
</dbReference>
<keyword evidence="5" id="KW-0227">DNA damage</keyword>
<feature type="compositionally biased region" description="Polar residues" evidence="6">
    <location>
        <begin position="201"/>
        <end position="223"/>
    </location>
</feature>
<reference evidence="9 10" key="1">
    <citation type="submission" date="2015-12" db="EMBL/GenBank/DDBJ databases">
        <title>The genome of Folsomia candida.</title>
        <authorList>
            <person name="Faddeeva A."/>
            <person name="Derks M.F."/>
            <person name="Anvar Y."/>
            <person name="Smit S."/>
            <person name="Van Straalen N."/>
            <person name="Roelofs D."/>
        </authorList>
    </citation>
    <scope>NUCLEOTIDE SEQUENCE [LARGE SCALE GENOMIC DNA]</scope>
    <source>
        <strain evidence="9 10">VU population</strain>
        <tissue evidence="9">Whole body</tissue>
    </source>
</reference>
<dbReference type="Gene3D" id="1.25.10.10">
    <property type="entry name" value="Leucine-rich Repeat Variant"/>
    <property type="match status" value="1"/>
</dbReference>
<evidence type="ECO:0000259" key="8">
    <source>
        <dbReference type="Pfam" id="PF14500"/>
    </source>
</evidence>
<keyword evidence="4 5" id="KW-0539">Nucleus</keyword>
<evidence type="ECO:0000256" key="1">
    <source>
        <dbReference type="ARBA" id="ARBA00004123"/>
    </source>
</evidence>
<sequence>MASNDLTDLITAAIANSGDEALVESKSKEIAQKITSRESTLLGLVENLGPQLTSTTVLDRVKAVDILARVFSTLPKDFLTEKELEFIVEFLCNRLKDQHLVIPKAILCCYPIVQCQNLPRGAGAQLLHQIFQEANVQSHVHKIRRTVFEIIEFLIRHRIEGGKSSRNKTLSNNNMPFKLCLANQDSTITVKGTQPEVMGGNQISNDKGAGTSSTSNGDAQLSIIGNDNESPEVGILSAALPKGNSIGAQQSSLEELSSDFVVNFLQAMDGEKDPRNLLLLFQMMPHVISTFDLGPFLEDFFEILSCYFPIDFSPELCCEKCYQPGNLQPFLAQMWHSLRREIFMGGNESVEKQCITLIQSVFKVVSRDDGVLNTCIELIFTAVAPLILQVLHDQLTRTSVQGEKKRIMEIAELILSTCRQYPEVALVELVDKWDEMLGAWFSFITNDDSEFANLSLKILLRVLENEADFPQKDRFLLQEHLLALLKCNSLSDGALATTIKIAETLVAKHGDEFSENCVNKLLSSMSQQGECLDDGNEMGSPCAKVLAECAPHNATVLEKVVSSLLTQISSSSFSREGEIPQSLKCLNRVVEKVNEFSPNFEQVASLNSILVVRLAVFDKIFQLVLEIAKTMRAGGGGIDMLNQQTEMNGMEVETTTKDLDIFNICVRIVRNLVRSSGEVVQQDLVDRFWKQNVLEADWESFLDGFPFQLVEAILGGLRPKIEIYRKAEFAEYLLQKSVQPTPHNGHPYQRLLSVFVNKLEPEADFESLLKRVETLINLLNSNIVGTVAADGFGILLCDDEVSLNPKSHCKFRFLYKQRLFQTSVPRLVTGYRGSKSNMAKANFIKALSCQLKHIPSSILGMEMESVFPLLVASLKLDTSAPLVSSTLKAFTEMLQNSDEETDKKLIEYCYDIVPQLVKLAGFPGNMEVRCMALQCLLKCAKCPSHVVLPLRAKVIDDLGQCVDDHKRLVRKEARTARNAWILLGAAGGS</sequence>
<dbReference type="PANTHER" id="PTHR12891">
    <property type="entry name" value="DNA REPAIR/TRANSCRIPTION PROTEIN MET18/MMS19"/>
    <property type="match status" value="1"/>
</dbReference>
<protein>
    <recommendedName>
        <fullName evidence="5">MMS19 nucleotide excision repair protein</fullName>
    </recommendedName>
</protein>
<dbReference type="AlphaFoldDB" id="A0A226DZT8"/>
<accession>A0A226DZT8</accession>
<evidence type="ECO:0000256" key="4">
    <source>
        <dbReference type="ARBA" id="ARBA00023242"/>
    </source>
</evidence>
<name>A0A226DZT8_FOLCA</name>
<gene>
    <name evidence="9" type="ORF">Fcan01_15212</name>
</gene>
<dbReference type="Proteomes" id="UP000198287">
    <property type="component" value="Unassembled WGS sequence"/>
</dbReference>
<dbReference type="GO" id="GO:0005819">
    <property type="term" value="C:spindle"/>
    <property type="evidence" value="ECO:0007669"/>
    <property type="project" value="UniProtKB-SubCell"/>
</dbReference>
<evidence type="ECO:0000256" key="3">
    <source>
        <dbReference type="ARBA" id="ARBA00022737"/>
    </source>
</evidence>
<dbReference type="OMA" id="FSFMPEF"/>
<dbReference type="Pfam" id="PF14500">
    <property type="entry name" value="MMS19_N"/>
    <property type="match status" value="2"/>
</dbReference>
<organism evidence="9 10">
    <name type="scientific">Folsomia candida</name>
    <name type="common">Springtail</name>
    <dbReference type="NCBI Taxonomy" id="158441"/>
    <lineage>
        <taxon>Eukaryota</taxon>
        <taxon>Metazoa</taxon>
        <taxon>Ecdysozoa</taxon>
        <taxon>Arthropoda</taxon>
        <taxon>Hexapoda</taxon>
        <taxon>Collembola</taxon>
        <taxon>Entomobryomorpha</taxon>
        <taxon>Isotomoidea</taxon>
        <taxon>Isotomidae</taxon>
        <taxon>Proisotominae</taxon>
        <taxon>Folsomia</taxon>
    </lineage>
</organism>
<evidence type="ECO:0000256" key="5">
    <source>
        <dbReference type="RuleBase" id="RU367072"/>
    </source>
</evidence>
<dbReference type="InterPro" id="IPR029240">
    <property type="entry name" value="MMS19_N"/>
</dbReference>
<dbReference type="InterPro" id="IPR011989">
    <property type="entry name" value="ARM-like"/>
</dbReference>
<dbReference type="GO" id="GO:0005634">
    <property type="term" value="C:nucleus"/>
    <property type="evidence" value="ECO:0007669"/>
    <property type="project" value="UniProtKB-SubCell"/>
</dbReference>
<evidence type="ECO:0000259" key="7">
    <source>
        <dbReference type="Pfam" id="PF12460"/>
    </source>
</evidence>
<proteinExistence type="inferred from homology"/>
<dbReference type="GO" id="GO:0016226">
    <property type="term" value="P:iron-sulfur cluster assembly"/>
    <property type="evidence" value="ECO:0007669"/>
    <property type="project" value="UniProtKB-UniRule"/>
</dbReference>
<dbReference type="InterPro" id="IPR016024">
    <property type="entry name" value="ARM-type_fold"/>
</dbReference>
<comment type="function">
    <text evidence="5">Key component of the cytosolic iron-sulfur protein assembly (CIA) complex, a multiprotein complex that mediates the incorporation of iron-sulfur cluster into apoproteins specifically involved in DNA metabolism and genomic integrity. In the CIA complex, MMS19 acts as an adapter between early-acting CIA components and a subset of cellular target iron-sulfur proteins.</text>
</comment>
<dbReference type="InterPro" id="IPR039920">
    <property type="entry name" value="MMS19"/>
</dbReference>
<comment type="caution">
    <text evidence="9">The sequence shown here is derived from an EMBL/GenBank/DDBJ whole genome shotgun (WGS) entry which is preliminary data.</text>
</comment>
<feature type="domain" description="MMS19 N-terminal" evidence="8">
    <location>
        <begin position="45"/>
        <end position="160"/>
    </location>
</feature>
<dbReference type="SUPFAM" id="SSF48371">
    <property type="entry name" value="ARM repeat"/>
    <property type="match status" value="1"/>
</dbReference>
<dbReference type="STRING" id="158441.A0A226DZT8"/>
<dbReference type="PANTHER" id="PTHR12891:SF0">
    <property type="entry name" value="MMS19 NUCLEOTIDE EXCISION REPAIR PROTEIN HOMOLOG"/>
    <property type="match status" value="1"/>
</dbReference>
<dbReference type="InterPro" id="IPR024687">
    <property type="entry name" value="MMS19_C"/>
</dbReference>
<dbReference type="EMBL" id="LNIX01000009">
    <property type="protein sequence ID" value="OXA50314.1"/>
    <property type="molecule type" value="Genomic_DNA"/>
</dbReference>
<evidence type="ECO:0000313" key="9">
    <source>
        <dbReference type="EMBL" id="OXA50314.1"/>
    </source>
</evidence>
<comment type="subcellular location">
    <subcellularLocation>
        <location evidence="5">Cytoplasm</location>
        <location evidence="5">Cytoskeleton</location>
        <location evidence="5">Spindle</location>
    </subcellularLocation>
    <subcellularLocation>
        <location evidence="1 5">Nucleus</location>
    </subcellularLocation>
</comment>
<keyword evidence="10" id="KW-1185">Reference proteome</keyword>
<dbReference type="OrthoDB" id="342900at2759"/>
<keyword evidence="5" id="KW-0206">Cytoskeleton</keyword>
<keyword evidence="5" id="KW-0234">DNA repair</keyword>
<comment type="subunit">
    <text evidence="5">Component of the CIA complex.</text>
</comment>
<feature type="domain" description="MMS19 C-terminal" evidence="7">
    <location>
        <begin position="772"/>
        <end position="937"/>
    </location>
</feature>
<keyword evidence="5" id="KW-0963">Cytoplasm</keyword>
<evidence type="ECO:0000256" key="6">
    <source>
        <dbReference type="SAM" id="MobiDB-lite"/>
    </source>
</evidence>
<feature type="region of interest" description="Disordered" evidence="6">
    <location>
        <begin position="194"/>
        <end position="223"/>
    </location>
</feature>
<dbReference type="GO" id="GO:0006281">
    <property type="term" value="P:DNA repair"/>
    <property type="evidence" value="ECO:0007669"/>
    <property type="project" value="UniProtKB-UniRule"/>
</dbReference>
<comment type="similarity">
    <text evidence="2 5">Belongs to the MET18/MMS19 family.</text>
</comment>
<dbReference type="GO" id="GO:0051604">
    <property type="term" value="P:protein maturation"/>
    <property type="evidence" value="ECO:0007669"/>
    <property type="project" value="UniProtKB-UniRule"/>
</dbReference>